<dbReference type="InterPro" id="IPR002110">
    <property type="entry name" value="Ankyrin_rpt"/>
</dbReference>
<dbReference type="PROSITE" id="PS50297">
    <property type="entry name" value="ANK_REP_REGION"/>
    <property type="match status" value="1"/>
</dbReference>
<name>D7MRD2_ARALL</name>
<feature type="repeat" description="ANK" evidence="1">
    <location>
        <begin position="10"/>
        <end position="34"/>
    </location>
</feature>
<dbReference type="Proteomes" id="UP000008694">
    <property type="component" value="Unassembled WGS sequence"/>
</dbReference>
<dbReference type="HOGENOM" id="CLU_2743485_0_0_1"/>
<keyword evidence="1" id="KW-0040">ANK repeat</keyword>
<evidence type="ECO:0000256" key="1">
    <source>
        <dbReference type="PROSITE-ProRule" id="PRU00023"/>
    </source>
</evidence>
<proteinExistence type="predicted"/>
<dbReference type="AlphaFoldDB" id="D7MRD2"/>
<dbReference type="STRING" id="81972.D7MRD2"/>
<accession>D7MRD2</accession>
<dbReference type="InterPro" id="IPR036770">
    <property type="entry name" value="Ankyrin_rpt-contain_sf"/>
</dbReference>
<sequence>MVALLTLVIHKAEQLHMAAANGHMTIVEYLISEGWCERTPMDETIGAEKIETIDAINTTVAQIELENIRVT</sequence>
<evidence type="ECO:0000313" key="2">
    <source>
        <dbReference type="EMBL" id="EFH39659.1"/>
    </source>
</evidence>
<keyword evidence="3" id="KW-1185">Reference proteome</keyword>
<reference evidence="3" key="1">
    <citation type="journal article" date="2011" name="Nat. Genet.">
        <title>The Arabidopsis lyrata genome sequence and the basis of rapid genome size change.</title>
        <authorList>
            <person name="Hu T.T."/>
            <person name="Pattyn P."/>
            <person name="Bakker E.G."/>
            <person name="Cao J."/>
            <person name="Cheng J.-F."/>
            <person name="Clark R.M."/>
            <person name="Fahlgren N."/>
            <person name="Fawcett J.A."/>
            <person name="Grimwood J."/>
            <person name="Gundlach H."/>
            <person name="Haberer G."/>
            <person name="Hollister J.D."/>
            <person name="Ossowski S."/>
            <person name="Ottilar R.P."/>
            <person name="Salamov A.A."/>
            <person name="Schneeberger K."/>
            <person name="Spannagl M."/>
            <person name="Wang X."/>
            <person name="Yang L."/>
            <person name="Nasrallah M.E."/>
            <person name="Bergelson J."/>
            <person name="Carrington J.C."/>
            <person name="Gaut B.S."/>
            <person name="Schmutz J."/>
            <person name="Mayer K.F.X."/>
            <person name="Van de Peer Y."/>
            <person name="Grigoriev I.V."/>
            <person name="Nordborg M."/>
            <person name="Weigel D."/>
            <person name="Guo Y.-L."/>
        </authorList>
    </citation>
    <scope>NUCLEOTIDE SEQUENCE [LARGE SCALE GENOMIC DNA]</scope>
    <source>
        <strain evidence="3">cv. MN47</strain>
    </source>
</reference>
<dbReference type="Gramene" id="scaffold_800175.1">
    <property type="protein sequence ID" value="scaffold_800175.1"/>
    <property type="gene ID" value="scaffold_800175.1"/>
</dbReference>
<dbReference type="EMBL" id="GL348720">
    <property type="protein sequence ID" value="EFH39659.1"/>
    <property type="molecule type" value="Genomic_DNA"/>
</dbReference>
<protein>
    <submittedName>
        <fullName evidence="2">Uncharacterized protein</fullName>
    </submittedName>
</protein>
<dbReference type="SUPFAM" id="SSF48403">
    <property type="entry name" value="Ankyrin repeat"/>
    <property type="match status" value="1"/>
</dbReference>
<evidence type="ECO:0000313" key="3">
    <source>
        <dbReference type="Proteomes" id="UP000008694"/>
    </source>
</evidence>
<gene>
    <name evidence="2" type="ORF">ARALYDRAFT_916775</name>
</gene>
<dbReference type="PROSITE" id="PS50088">
    <property type="entry name" value="ANK_REPEAT"/>
    <property type="match status" value="1"/>
</dbReference>
<organism evidence="3">
    <name type="scientific">Arabidopsis lyrata subsp. lyrata</name>
    <name type="common">Lyre-leaved rock-cress</name>
    <dbReference type="NCBI Taxonomy" id="81972"/>
    <lineage>
        <taxon>Eukaryota</taxon>
        <taxon>Viridiplantae</taxon>
        <taxon>Streptophyta</taxon>
        <taxon>Embryophyta</taxon>
        <taxon>Tracheophyta</taxon>
        <taxon>Spermatophyta</taxon>
        <taxon>Magnoliopsida</taxon>
        <taxon>eudicotyledons</taxon>
        <taxon>Gunneridae</taxon>
        <taxon>Pentapetalae</taxon>
        <taxon>rosids</taxon>
        <taxon>malvids</taxon>
        <taxon>Brassicales</taxon>
        <taxon>Brassicaceae</taxon>
        <taxon>Camelineae</taxon>
        <taxon>Arabidopsis</taxon>
    </lineage>
</organism>